<gene>
    <name evidence="2" type="ORF">GA0061080_100411</name>
</gene>
<dbReference type="AlphaFoldDB" id="A0A1C3ZC08"/>
<feature type="signal peptide" evidence="1">
    <location>
        <begin position="1"/>
        <end position="18"/>
    </location>
</feature>
<proteinExistence type="predicted"/>
<evidence type="ECO:0000313" key="3">
    <source>
        <dbReference type="Proteomes" id="UP000199698"/>
    </source>
</evidence>
<accession>A0A1C3ZC08</accession>
<keyword evidence="1" id="KW-0732">Signal</keyword>
<keyword evidence="3" id="KW-1185">Reference proteome</keyword>
<dbReference type="Proteomes" id="UP000199698">
    <property type="component" value="Unassembled WGS sequence"/>
</dbReference>
<organism evidence="2 3">
    <name type="scientific">Gilliamella intestini</name>
    <dbReference type="NCBI Taxonomy" id="1798183"/>
    <lineage>
        <taxon>Bacteria</taxon>
        <taxon>Pseudomonadati</taxon>
        <taxon>Pseudomonadota</taxon>
        <taxon>Gammaproteobacteria</taxon>
        <taxon>Orbales</taxon>
        <taxon>Orbaceae</taxon>
        <taxon>Gilliamella</taxon>
    </lineage>
</organism>
<dbReference type="EMBL" id="FMBA01000004">
    <property type="protein sequence ID" value="SCB79792.1"/>
    <property type="molecule type" value="Genomic_DNA"/>
</dbReference>
<dbReference type="RefSeq" id="WP_167349156.1">
    <property type="nucleotide sequence ID" value="NZ_FMBA01000004.1"/>
</dbReference>
<dbReference type="STRING" id="1798183.GA0061080_100411"/>
<evidence type="ECO:0008006" key="4">
    <source>
        <dbReference type="Google" id="ProtNLM"/>
    </source>
</evidence>
<protein>
    <recommendedName>
        <fullName evidence="4">DUF2884 family protein</fullName>
    </recommendedName>
</protein>
<name>A0A1C3ZC08_9GAMM</name>
<evidence type="ECO:0000313" key="2">
    <source>
        <dbReference type="EMBL" id="SCB79792.1"/>
    </source>
</evidence>
<reference evidence="3" key="1">
    <citation type="submission" date="2016-08" db="EMBL/GenBank/DDBJ databases">
        <authorList>
            <person name="Varghese N."/>
            <person name="Submissions Spin"/>
        </authorList>
    </citation>
    <scope>NUCLEOTIDE SEQUENCE [LARGE SCALE GENOMIC DNA]</scope>
    <source>
        <strain evidence="3">R-53144</strain>
    </source>
</reference>
<evidence type="ECO:0000256" key="1">
    <source>
        <dbReference type="SAM" id="SignalP"/>
    </source>
</evidence>
<feature type="chain" id="PRO_5008688064" description="DUF2884 family protein" evidence="1">
    <location>
        <begin position="19"/>
        <end position="229"/>
    </location>
</feature>
<sequence>MLKRLLLITLLLPITAFAAKKECGVKPSYDITINKESVHIFNKKDDLTIMPNGNVVLNNRSILPNPSLQKKLVYFQQDLRQQLPQLEQQSLNLLLEVKMTFEQAIKNHLSNDSELKSELNKLYKRLVKLLHGSISTENGNTRFSYQNFNNLKKDGEDIGQRIFYNVVGGSILHLNFFKNLGAIKTISKNEWKAQKPKLKAFDAHICSVITGIDTQYEQILTQLNQSIHK</sequence>